<dbReference type="Proteomes" id="UP000789508">
    <property type="component" value="Unassembled WGS sequence"/>
</dbReference>
<reference evidence="1" key="1">
    <citation type="submission" date="2021-06" db="EMBL/GenBank/DDBJ databases">
        <authorList>
            <person name="Kallberg Y."/>
            <person name="Tangrot J."/>
            <person name="Rosling A."/>
        </authorList>
    </citation>
    <scope>NUCLEOTIDE SEQUENCE</scope>
    <source>
        <strain evidence="1">FL130A</strain>
    </source>
</reference>
<proteinExistence type="predicted"/>
<protein>
    <submittedName>
        <fullName evidence="1">7904_t:CDS:1</fullName>
    </submittedName>
</protein>
<comment type="caution">
    <text evidence="1">The sequence shown here is derived from an EMBL/GenBank/DDBJ whole genome shotgun (WGS) entry which is preliminary data.</text>
</comment>
<evidence type="ECO:0000313" key="1">
    <source>
        <dbReference type="EMBL" id="CAG8659287.1"/>
    </source>
</evidence>
<dbReference type="AlphaFoldDB" id="A0A9N9E457"/>
<sequence length="74" mass="8472">MRYFYLCISVPLDIIDNQDDVWGKVISLNPDVHTFMTSYNPDGSGYSYNIRQGSSAFARSSSTLRNTRPRYVDV</sequence>
<dbReference type="OrthoDB" id="2420146at2759"/>
<gene>
    <name evidence="1" type="ORF">ALEPTO_LOCUS10277</name>
</gene>
<dbReference type="EMBL" id="CAJVPS010010627">
    <property type="protein sequence ID" value="CAG8659287.1"/>
    <property type="molecule type" value="Genomic_DNA"/>
</dbReference>
<organism evidence="1 2">
    <name type="scientific">Ambispora leptoticha</name>
    <dbReference type="NCBI Taxonomy" id="144679"/>
    <lineage>
        <taxon>Eukaryota</taxon>
        <taxon>Fungi</taxon>
        <taxon>Fungi incertae sedis</taxon>
        <taxon>Mucoromycota</taxon>
        <taxon>Glomeromycotina</taxon>
        <taxon>Glomeromycetes</taxon>
        <taxon>Archaeosporales</taxon>
        <taxon>Ambisporaceae</taxon>
        <taxon>Ambispora</taxon>
    </lineage>
</organism>
<keyword evidence="2" id="KW-1185">Reference proteome</keyword>
<accession>A0A9N9E457</accession>
<evidence type="ECO:0000313" key="2">
    <source>
        <dbReference type="Proteomes" id="UP000789508"/>
    </source>
</evidence>
<name>A0A9N9E457_9GLOM</name>
<feature type="non-terminal residue" evidence="1">
    <location>
        <position position="74"/>
    </location>
</feature>